<dbReference type="UniPathway" id="UPA00378"/>
<feature type="domain" description="MIR" evidence="16">
    <location>
        <begin position="474"/>
        <end position="530"/>
    </location>
</feature>
<dbReference type="FunCoup" id="A8Q5S4">
    <property type="interactions" value="213"/>
</dbReference>
<dbReference type="EC" id="2.4.1.109" evidence="4 14"/>
<dbReference type="InterPro" id="IPR036300">
    <property type="entry name" value="MIR_dom_sf"/>
</dbReference>
<dbReference type="InterPro" id="IPR003342">
    <property type="entry name" value="ArnT-like_N"/>
</dbReference>
<keyword evidence="10 14" id="KW-1133">Transmembrane helix</keyword>
<dbReference type="Gene3D" id="2.80.10.50">
    <property type="match status" value="1"/>
</dbReference>
<evidence type="ECO:0000256" key="2">
    <source>
        <dbReference type="ARBA" id="ARBA00004922"/>
    </source>
</evidence>
<feature type="region of interest" description="Disordered" evidence="15">
    <location>
        <begin position="30"/>
        <end position="53"/>
    </location>
</feature>
<dbReference type="OrthoDB" id="292747at2759"/>
<dbReference type="InterPro" id="IPR027005">
    <property type="entry name" value="PMT-like"/>
</dbReference>
<evidence type="ECO:0000256" key="12">
    <source>
        <dbReference type="ARBA" id="ARBA00045085"/>
    </source>
</evidence>
<evidence type="ECO:0000256" key="13">
    <source>
        <dbReference type="ARBA" id="ARBA00045102"/>
    </source>
</evidence>
<dbReference type="PANTHER" id="PTHR10050">
    <property type="entry name" value="DOLICHYL-PHOSPHATE-MANNOSE--PROTEIN MANNOSYLTRANSFERASE"/>
    <property type="match status" value="1"/>
</dbReference>
<keyword evidence="11 14" id="KW-0472">Membrane</keyword>
<comment type="similarity">
    <text evidence="3 14">Belongs to the glycosyltransferase 39 family.</text>
</comment>
<proteinExistence type="inferred from homology"/>
<dbReference type="SUPFAM" id="SSF82109">
    <property type="entry name" value="MIR domain"/>
    <property type="match status" value="1"/>
</dbReference>
<evidence type="ECO:0000256" key="10">
    <source>
        <dbReference type="ARBA" id="ARBA00022989"/>
    </source>
</evidence>
<dbReference type="Pfam" id="PF02366">
    <property type="entry name" value="PMT"/>
    <property type="match status" value="1"/>
</dbReference>
<evidence type="ECO:0000256" key="5">
    <source>
        <dbReference type="ARBA" id="ARBA00022676"/>
    </source>
</evidence>
<accession>A8Q5S4</accession>
<dbReference type="STRING" id="425265.A8Q5S4"/>
<dbReference type="GO" id="GO:0004169">
    <property type="term" value="F:dolichyl-phosphate-mannose-protein mannosyltransferase activity"/>
    <property type="evidence" value="ECO:0007669"/>
    <property type="project" value="UniProtKB-UniRule"/>
</dbReference>
<comment type="subcellular location">
    <subcellularLocation>
        <location evidence="1 14">Endoplasmic reticulum membrane</location>
        <topology evidence="1 14">Multi-pass membrane protein</topology>
    </subcellularLocation>
</comment>
<gene>
    <name evidence="17" type="ORF">MGL_2811</name>
</gene>
<dbReference type="PANTHER" id="PTHR10050:SF46">
    <property type="entry name" value="PROTEIN O-MANNOSYL-TRANSFERASE 2"/>
    <property type="match status" value="1"/>
</dbReference>
<dbReference type="InterPro" id="IPR032421">
    <property type="entry name" value="PMT_4TMC"/>
</dbReference>
<keyword evidence="7 14" id="KW-0812">Transmembrane</keyword>
<dbReference type="InterPro" id="IPR016093">
    <property type="entry name" value="MIR_motif"/>
</dbReference>
<feature type="domain" description="MIR" evidence="16">
    <location>
        <begin position="403"/>
        <end position="457"/>
    </location>
</feature>
<feature type="transmembrane region" description="Helical" evidence="14">
    <location>
        <begin position="678"/>
        <end position="698"/>
    </location>
</feature>
<dbReference type="Pfam" id="PF02815">
    <property type="entry name" value="MIR"/>
    <property type="match status" value="1"/>
</dbReference>
<dbReference type="Pfam" id="PF16192">
    <property type="entry name" value="PMT_4TMC"/>
    <property type="match status" value="1"/>
</dbReference>
<dbReference type="KEGG" id="mgl:MGL_2811"/>
<keyword evidence="8" id="KW-0677">Repeat</keyword>
<name>A8Q5S4_MALGO</name>
<feature type="transmembrane region" description="Helical" evidence="14">
    <location>
        <begin position="718"/>
        <end position="737"/>
    </location>
</feature>
<feature type="domain" description="MIR" evidence="16">
    <location>
        <begin position="541"/>
        <end position="599"/>
    </location>
</feature>
<keyword evidence="5 14" id="KW-0328">Glycosyltransferase</keyword>
<reference evidence="17 18" key="1">
    <citation type="journal article" date="2007" name="Proc. Natl. Acad. Sci. U.S.A.">
        <title>Dandruff-associated Malassezia genomes reveal convergent and divergent virulence traits shared with plant and human fungal pathogens.</title>
        <authorList>
            <person name="Xu J."/>
            <person name="Saunders C.W."/>
            <person name="Hu P."/>
            <person name="Grant R.A."/>
            <person name="Boekhout T."/>
            <person name="Kuramae E.E."/>
            <person name="Kronstad J.W."/>
            <person name="Deangelis Y.M."/>
            <person name="Reeder N.L."/>
            <person name="Johnstone K.R."/>
            <person name="Leland M."/>
            <person name="Fieno A.M."/>
            <person name="Begley W.M."/>
            <person name="Sun Y."/>
            <person name="Lacey M.P."/>
            <person name="Chaudhary T."/>
            <person name="Keough T."/>
            <person name="Chu L."/>
            <person name="Sears R."/>
            <person name="Yuan B."/>
            <person name="Dawson T.L.Jr."/>
        </authorList>
    </citation>
    <scope>NUCLEOTIDE SEQUENCE [LARGE SCALE GENOMIC DNA]</scope>
    <source>
        <strain evidence="18">ATCC MYA-4612 / CBS 7966</strain>
    </source>
</reference>
<feature type="transmembrane region" description="Helical" evidence="14">
    <location>
        <begin position="749"/>
        <end position="766"/>
    </location>
</feature>
<evidence type="ECO:0000313" key="18">
    <source>
        <dbReference type="Proteomes" id="UP000008837"/>
    </source>
</evidence>
<evidence type="ECO:0000256" key="7">
    <source>
        <dbReference type="ARBA" id="ARBA00022692"/>
    </source>
</evidence>
<comment type="pathway">
    <text evidence="2 14">Protein modification; protein glycosylation.</text>
</comment>
<dbReference type="PROSITE" id="PS50919">
    <property type="entry name" value="MIR"/>
    <property type="match status" value="3"/>
</dbReference>
<dbReference type="SMART" id="SM00472">
    <property type="entry name" value="MIR"/>
    <property type="match status" value="3"/>
</dbReference>
<evidence type="ECO:0000259" key="16">
    <source>
        <dbReference type="PROSITE" id="PS50919"/>
    </source>
</evidence>
<evidence type="ECO:0000256" key="4">
    <source>
        <dbReference type="ARBA" id="ARBA00012839"/>
    </source>
</evidence>
<dbReference type="AlphaFoldDB" id="A8Q5S4"/>
<comment type="function">
    <text evidence="14">Transfers mannose from Dol-P-mannose to Ser or Thr residues on proteins.</text>
</comment>
<dbReference type="OMA" id="MCGWDDN"/>
<dbReference type="VEuPathDB" id="FungiDB:MGL_2811"/>
<organism evidence="17 18">
    <name type="scientific">Malassezia globosa (strain ATCC MYA-4612 / CBS 7966)</name>
    <name type="common">Dandruff-associated fungus</name>
    <dbReference type="NCBI Taxonomy" id="425265"/>
    <lineage>
        <taxon>Eukaryota</taxon>
        <taxon>Fungi</taxon>
        <taxon>Dikarya</taxon>
        <taxon>Basidiomycota</taxon>
        <taxon>Ustilaginomycotina</taxon>
        <taxon>Malasseziomycetes</taxon>
        <taxon>Malasseziales</taxon>
        <taxon>Malasseziaceae</taxon>
        <taxon>Malassezia</taxon>
    </lineage>
</organism>
<feature type="region of interest" description="Disordered" evidence="15">
    <location>
        <begin position="79"/>
        <end position="98"/>
    </location>
</feature>
<evidence type="ECO:0000256" key="15">
    <source>
        <dbReference type="SAM" id="MobiDB-lite"/>
    </source>
</evidence>
<comment type="catalytic activity">
    <reaction evidence="12 14">
        <text>a di-trans,poly-cis-dolichyl beta-D-mannosyl phosphate + L-threonyl-[protein] = 3-O-(alpha-D-mannosyl)-L-threonyl-[protein] + a di-trans,poly-cis-dolichyl phosphate + H(+)</text>
        <dbReference type="Rhea" id="RHEA:53396"/>
        <dbReference type="Rhea" id="RHEA-COMP:11060"/>
        <dbReference type="Rhea" id="RHEA-COMP:13547"/>
        <dbReference type="Rhea" id="RHEA-COMP:19498"/>
        <dbReference type="Rhea" id="RHEA-COMP:19501"/>
        <dbReference type="ChEBI" id="CHEBI:15378"/>
        <dbReference type="ChEBI" id="CHEBI:30013"/>
        <dbReference type="ChEBI" id="CHEBI:57683"/>
        <dbReference type="ChEBI" id="CHEBI:58211"/>
        <dbReference type="ChEBI" id="CHEBI:137323"/>
        <dbReference type="EC" id="2.4.1.109"/>
    </reaction>
</comment>
<comment type="catalytic activity">
    <reaction evidence="13 14">
        <text>a di-trans,poly-cis-dolichyl beta-D-mannosyl phosphate + L-seryl-[protein] = 3-O-(alpha-D-mannosyl)-L-seryl-[protein] + a di-trans,poly-cis-dolichyl phosphate + H(+)</text>
        <dbReference type="Rhea" id="RHEA:17377"/>
        <dbReference type="Rhea" id="RHEA-COMP:9863"/>
        <dbReference type="Rhea" id="RHEA-COMP:13546"/>
        <dbReference type="Rhea" id="RHEA-COMP:19498"/>
        <dbReference type="Rhea" id="RHEA-COMP:19501"/>
        <dbReference type="ChEBI" id="CHEBI:15378"/>
        <dbReference type="ChEBI" id="CHEBI:29999"/>
        <dbReference type="ChEBI" id="CHEBI:57683"/>
        <dbReference type="ChEBI" id="CHEBI:58211"/>
        <dbReference type="ChEBI" id="CHEBI:137321"/>
        <dbReference type="EC" id="2.4.1.109"/>
    </reaction>
</comment>
<feature type="transmembrane region" description="Helical" evidence="14">
    <location>
        <begin position="350"/>
        <end position="377"/>
    </location>
</feature>
<comment type="caution">
    <text evidence="17">The sequence shown here is derived from an EMBL/GenBank/DDBJ whole genome shotgun (WGS) entry which is preliminary data.</text>
</comment>
<dbReference type="EMBL" id="AAYY01000010">
    <property type="protein sequence ID" value="EDP42611.1"/>
    <property type="molecule type" value="Genomic_DNA"/>
</dbReference>
<dbReference type="GO" id="GO:0005789">
    <property type="term" value="C:endoplasmic reticulum membrane"/>
    <property type="evidence" value="ECO:0007669"/>
    <property type="project" value="UniProtKB-SubCell"/>
</dbReference>
<dbReference type="InParanoid" id="A8Q5S4"/>
<feature type="transmembrane region" description="Helical" evidence="14">
    <location>
        <begin position="215"/>
        <end position="234"/>
    </location>
</feature>
<keyword evidence="6 14" id="KW-0808">Transferase</keyword>
<evidence type="ECO:0000256" key="14">
    <source>
        <dbReference type="RuleBase" id="RU367007"/>
    </source>
</evidence>
<evidence type="ECO:0000256" key="6">
    <source>
        <dbReference type="ARBA" id="ARBA00022679"/>
    </source>
</evidence>
<protein>
    <recommendedName>
        <fullName evidence="4 14">Dolichyl-phosphate-mannose--protein mannosyltransferase</fullName>
        <ecNumber evidence="4 14">2.4.1.109</ecNumber>
    </recommendedName>
</protein>
<evidence type="ECO:0000256" key="8">
    <source>
        <dbReference type="ARBA" id="ARBA00022737"/>
    </source>
</evidence>
<evidence type="ECO:0000256" key="3">
    <source>
        <dbReference type="ARBA" id="ARBA00007222"/>
    </source>
</evidence>
<dbReference type="Proteomes" id="UP000008837">
    <property type="component" value="Unassembled WGS sequence"/>
</dbReference>
<keyword evidence="18" id="KW-1185">Reference proteome</keyword>
<evidence type="ECO:0000256" key="9">
    <source>
        <dbReference type="ARBA" id="ARBA00022824"/>
    </source>
</evidence>
<evidence type="ECO:0000256" key="11">
    <source>
        <dbReference type="ARBA" id="ARBA00023136"/>
    </source>
</evidence>
<keyword evidence="9 14" id="KW-0256">Endoplasmic reticulum</keyword>
<dbReference type="GeneID" id="5854132"/>
<feature type="transmembrane region" description="Helical" evidence="14">
    <location>
        <begin position="815"/>
        <end position="838"/>
    </location>
</feature>
<evidence type="ECO:0000256" key="1">
    <source>
        <dbReference type="ARBA" id="ARBA00004477"/>
    </source>
</evidence>
<sequence length="856" mass="97728">MSTGGATSYRPGHIEPLLLTSRNSWYPVSSQATTTIDSPEGDSSSDVDLSTQQSGSILPVHTNTSKLVDMATHFDEDSPRARLLSPGTVPPKERDTRSSKLSKYAQAMPLYSPPMPFFERVKLAFQNDTYMIIMYTILSFITRLYRIGSNPRVVWDEAHFGKFASYYIRHLFYFDVHPPIGKILVAVAGWISGFDGNFEFDSGGDYPAEVPFVKMRIIMALYGIAMVPIAYMTAQSLNWNWRSKHLFTIMILLDNGLLTISRFILLDSMLLGFTVSTVLGLVRFHRMQKQPFTPMWWFWLLFTGVSLGLVTGVKLVGLFVTALVGLYTVEDLWNKLGDLRMPVRAYLRHWCARILALIILPILLYMIGFKLHFLILYKSGSGDAQMSSLFQSNLEGSDLSNFPLEVAYGSKLTLKNMAYGGGLLHSHIQTYPEGSHDHQVTCYHHKDENNHFIISPTYEDPPLPAADENIDEPPRMLKSGDVLRLVHQQLQTNLRSEAIPAPITKEAHEVGCRASEKGADSSEYWIVEVLRDVHLGPGRPGMPIRTLSSTLRLRHKELGCYLRSGSAVLPDWGWKQMEVTCDPRNNPKDIGTHWNVESHWNDRLPNVETRQRTRSPFLKDFVHLNVAMMISNNALVPDQDKFDHLASAPSEWPFLYRGMRMNGWGADNYKYYLVGNPVIWWGSSLSLIVALPVLAWYIMRRQRRIHDMPPKVWDDFLFGLKVGWIGWFLQYFPFLMMGRVTYLHHYLPTLYFAVIVLVHLLDHYLWNDATARTSIDWPTLLRSGRIASTKLNPFVHDTAAAVPGRPLSQHFKNMSFAAVTGLVVGVFFWFCGVSFGMYGDISKWPYLKWRKNWDIY</sequence>
<feature type="transmembrane region" description="Helical" evidence="14">
    <location>
        <begin position="296"/>
        <end position="329"/>
    </location>
</feature>
<evidence type="ECO:0000313" key="17">
    <source>
        <dbReference type="EMBL" id="EDP42611.1"/>
    </source>
</evidence>
<dbReference type="RefSeq" id="XP_001729825.1">
    <property type="nucleotide sequence ID" value="XM_001729773.1"/>
</dbReference>